<dbReference type="Pfam" id="PF01408">
    <property type="entry name" value="GFO_IDH_MocA"/>
    <property type="match status" value="1"/>
</dbReference>
<dbReference type="EMBL" id="UINC01057701">
    <property type="protein sequence ID" value="SVB79144.1"/>
    <property type="molecule type" value="Genomic_DNA"/>
</dbReference>
<dbReference type="Gene3D" id="3.30.360.10">
    <property type="entry name" value="Dihydrodipicolinate Reductase, domain 2"/>
    <property type="match status" value="1"/>
</dbReference>
<dbReference type="InterPro" id="IPR055170">
    <property type="entry name" value="GFO_IDH_MocA-like_dom"/>
</dbReference>
<evidence type="ECO:0000313" key="3">
    <source>
        <dbReference type="EMBL" id="SVB79144.1"/>
    </source>
</evidence>
<name>A0A382GW78_9ZZZZ</name>
<feature type="domain" description="Gfo/Idh/MocA-like oxidoreductase N-terminal" evidence="1">
    <location>
        <begin position="8"/>
        <end position="124"/>
    </location>
</feature>
<dbReference type="SUPFAM" id="SSF51735">
    <property type="entry name" value="NAD(P)-binding Rossmann-fold domains"/>
    <property type="match status" value="1"/>
</dbReference>
<proteinExistence type="predicted"/>
<evidence type="ECO:0000259" key="2">
    <source>
        <dbReference type="Pfam" id="PF22725"/>
    </source>
</evidence>
<evidence type="ECO:0000259" key="1">
    <source>
        <dbReference type="Pfam" id="PF01408"/>
    </source>
</evidence>
<feature type="domain" description="GFO/IDH/MocA-like oxidoreductase" evidence="2">
    <location>
        <begin position="139"/>
        <end position="265"/>
    </location>
</feature>
<reference evidence="3" key="1">
    <citation type="submission" date="2018-05" db="EMBL/GenBank/DDBJ databases">
        <authorList>
            <person name="Lanie J.A."/>
            <person name="Ng W.-L."/>
            <person name="Kazmierczak K.M."/>
            <person name="Andrzejewski T.M."/>
            <person name="Davidsen T.M."/>
            <person name="Wayne K.J."/>
            <person name="Tettelin H."/>
            <person name="Glass J.I."/>
            <person name="Rusch D."/>
            <person name="Podicherti R."/>
            <person name="Tsui H.-C.T."/>
            <person name="Winkler M.E."/>
        </authorList>
    </citation>
    <scope>NUCLEOTIDE SEQUENCE</scope>
</reference>
<dbReference type="InterPro" id="IPR051450">
    <property type="entry name" value="Gfo/Idh/MocA_Oxidoreductases"/>
</dbReference>
<dbReference type="Pfam" id="PF22725">
    <property type="entry name" value="GFO_IDH_MocA_C3"/>
    <property type="match status" value="1"/>
</dbReference>
<evidence type="ECO:0008006" key="4">
    <source>
        <dbReference type="Google" id="ProtNLM"/>
    </source>
</evidence>
<dbReference type="Gene3D" id="3.40.50.720">
    <property type="entry name" value="NAD(P)-binding Rossmann-like Domain"/>
    <property type="match status" value="1"/>
</dbReference>
<accession>A0A382GW78</accession>
<dbReference type="PANTHER" id="PTHR43377">
    <property type="entry name" value="BILIVERDIN REDUCTASE A"/>
    <property type="match status" value="1"/>
</dbReference>
<dbReference type="InterPro" id="IPR036291">
    <property type="entry name" value="NAD(P)-bd_dom_sf"/>
</dbReference>
<protein>
    <recommendedName>
        <fullName evidence="4">Gfo/Idh/MocA-like oxidoreductase N-terminal domain-containing protein</fullName>
    </recommendedName>
</protein>
<dbReference type="SUPFAM" id="SSF55347">
    <property type="entry name" value="Glyceraldehyde-3-phosphate dehydrogenase-like, C-terminal domain"/>
    <property type="match status" value="1"/>
</dbReference>
<gene>
    <name evidence="3" type="ORF">METZ01_LOCUS231998</name>
</gene>
<sequence>MSKPYKGLICGTGSAGLYVGQVAEADGRATVAGMSDPVSNQLDKGKERFPEAAIGTDYCELLDRVEPNLVFVAGPDHLHAEQALSALDRGCHVLIEKPLATTVEDAHRLVDAQQRTGLQVMADHTARYLYPYHEMVLAARAGEIGQVFFTQGDYLHDMWAHYSPQGDRHTPWRIDSDNPQNILLGGGCHALDTMLWAINSPVEEVYGYSNKMTAPDFPADDCYILVLRFTNGVLGKIFVASGCSGDDWEKGGCGHIALYGTEGTLYQGMLSRRGEESQRLEEPASDAAVGGHGWGRSVVDFLDAVEGKIDNPIPARVGANVVSVCAAAFEANRTGKPQQPHWF</sequence>
<dbReference type="GO" id="GO:0000166">
    <property type="term" value="F:nucleotide binding"/>
    <property type="evidence" value="ECO:0007669"/>
    <property type="project" value="InterPro"/>
</dbReference>
<dbReference type="InterPro" id="IPR000683">
    <property type="entry name" value="Gfo/Idh/MocA-like_OxRdtase_N"/>
</dbReference>
<organism evidence="3">
    <name type="scientific">marine metagenome</name>
    <dbReference type="NCBI Taxonomy" id="408172"/>
    <lineage>
        <taxon>unclassified sequences</taxon>
        <taxon>metagenomes</taxon>
        <taxon>ecological metagenomes</taxon>
    </lineage>
</organism>
<dbReference type="PANTHER" id="PTHR43377:SF2">
    <property type="entry name" value="BINDING ROSSMANN FOLD OXIDOREDUCTASE, PUTATIVE (AFU_ORTHOLOGUE AFUA_4G00560)-RELATED"/>
    <property type="match status" value="1"/>
</dbReference>
<dbReference type="AlphaFoldDB" id="A0A382GW78"/>